<proteinExistence type="predicted"/>
<reference evidence="3" key="1">
    <citation type="journal article" date="2014" name="Nucleic Acids Res.">
        <title>The evolutionary dynamics of variant antigen genes in Babesia reveal a history of genomic innovation underlying host-parasite interaction.</title>
        <authorList>
            <person name="Jackson A.P."/>
            <person name="Otto T.D."/>
            <person name="Darby A."/>
            <person name="Ramaprasad A."/>
            <person name="Xia D."/>
            <person name="Echaide I.E."/>
            <person name="Farber M."/>
            <person name="Gahlot S."/>
            <person name="Gamble J."/>
            <person name="Gupta D."/>
            <person name="Gupta Y."/>
            <person name="Jackson L."/>
            <person name="Malandrin L."/>
            <person name="Malas T.B."/>
            <person name="Moussa E."/>
            <person name="Nair M."/>
            <person name="Reid A.J."/>
            <person name="Sanders M."/>
            <person name="Sharma J."/>
            <person name="Tracey A."/>
            <person name="Quail M.A."/>
            <person name="Weir W."/>
            <person name="Wastling J.M."/>
            <person name="Hall N."/>
            <person name="Willadsen P."/>
            <person name="Lingelbach K."/>
            <person name="Shiels B."/>
            <person name="Tait A."/>
            <person name="Berriman M."/>
            <person name="Allred D.R."/>
            <person name="Pain A."/>
        </authorList>
    </citation>
    <scope>NUCLEOTIDE SEQUENCE [LARGE SCALE GENOMIC DNA]</scope>
    <source>
        <strain evidence="3">Bond</strain>
    </source>
</reference>
<name>A0A061CZ62_BABBI</name>
<gene>
    <name evidence="2" type="ORF">BBBOND_0100570</name>
</gene>
<feature type="compositionally biased region" description="Basic residues" evidence="1">
    <location>
        <begin position="53"/>
        <end position="66"/>
    </location>
</feature>
<dbReference type="OMA" id="WAPVEHE"/>
<dbReference type="AlphaFoldDB" id="A0A061CZ62"/>
<dbReference type="EMBL" id="LK391707">
    <property type="protein sequence ID" value="CDR93728.1"/>
    <property type="molecule type" value="Genomic_DNA"/>
</dbReference>
<feature type="region of interest" description="Disordered" evidence="1">
    <location>
        <begin position="1"/>
        <end position="82"/>
    </location>
</feature>
<dbReference type="RefSeq" id="XP_012765914.1">
    <property type="nucleotide sequence ID" value="XM_012910460.1"/>
</dbReference>
<evidence type="ECO:0000313" key="3">
    <source>
        <dbReference type="Proteomes" id="UP000033188"/>
    </source>
</evidence>
<feature type="compositionally biased region" description="Low complexity" evidence="1">
    <location>
        <begin position="14"/>
        <end position="25"/>
    </location>
</feature>
<feature type="compositionally biased region" description="Basic and acidic residues" evidence="1">
    <location>
        <begin position="67"/>
        <end position="76"/>
    </location>
</feature>
<feature type="compositionally biased region" description="Polar residues" evidence="1">
    <location>
        <begin position="29"/>
        <end position="42"/>
    </location>
</feature>
<keyword evidence="3" id="KW-1185">Reference proteome</keyword>
<feature type="compositionally biased region" description="Basic and acidic residues" evidence="1">
    <location>
        <begin position="232"/>
        <end position="241"/>
    </location>
</feature>
<feature type="region of interest" description="Disordered" evidence="1">
    <location>
        <begin position="232"/>
        <end position="259"/>
    </location>
</feature>
<dbReference type="Proteomes" id="UP000033188">
    <property type="component" value="Chromosome 1"/>
</dbReference>
<accession>A0A061CZ62</accession>
<evidence type="ECO:0000256" key="1">
    <source>
        <dbReference type="SAM" id="MobiDB-lite"/>
    </source>
</evidence>
<organism evidence="2 3">
    <name type="scientific">Babesia bigemina</name>
    <dbReference type="NCBI Taxonomy" id="5866"/>
    <lineage>
        <taxon>Eukaryota</taxon>
        <taxon>Sar</taxon>
        <taxon>Alveolata</taxon>
        <taxon>Apicomplexa</taxon>
        <taxon>Aconoidasida</taxon>
        <taxon>Piroplasmida</taxon>
        <taxon>Babesiidae</taxon>
        <taxon>Babesia</taxon>
    </lineage>
</organism>
<dbReference type="KEGG" id="bbig:BBBOND_0100570"/>
<protein>
    <submittedName>
        <fullName evidence="2">Uncharacterized protein</fullName>
    </submittedName>
</protein>
<dbReference type="VEuPathDB" id="PiroplasmaDB:BBBOND_0100570"/>
<dbReference type="GeneID" id="24562269"/>
<evidence type="ECO:0000313" key="2">
    <source>
        <dbReference type="EMBL" id="CDR93728.1"/>
    </source>
</evidence>
<dbReference type="OrthoDB" id="361778at2759"/>
<sequence>MVVAGDRKRRSENRSSVGSRGSVRRNPTERSQPVPSQSTVPANHTYRHDAPRRYHPRQPPRLRRGANKYESEDFKQQRMQQMEAANKHKYDMISKRQERIKKLADLTTELNSLVGKLSLLPKDAPEREGVSQQIQDVKFAMRRLQMERETVPNKIDNRQTKLLFKELPECAKGPGKLAEWIAGNAVILLPKQIAMLATAAQGALIQYRNHGAAETVMRSCKLHGIEAQWAPVEHEEGDGKGSEAPAKAENAADVDYNLL</sequence>